<keyword evidence="2" id="KW-1185">Reference proteome</keyword>
<proteinExistence type="predicted"/>
<gene>
    <name evidence="1" type="ORF">TESG_07113</name>
</gene>
<accession>F2S876</accession>
<name>F2S876_TRIT1</name>
<evidence type="ECO:0000313" key="2">
    <source>
        <dbReference type="Proteomes" id="UP000009172"/>
    </source>
</evidence>
<dbReference type="HOGENOM" id="CLU_1416117_0_0_1"/>
<dbReference type="Proteomes" id="UP000009172">
    <property type="component" value="Unassembled WGS sequence"/>
</dbReference>
<sequence>MAPTKTSLSLLSIKLGSRRGHGMYLSSILRPLARALPAVETPGFACSLAPQAPAMCGRPDCPDREVRKVHSPLNAKRNPKAVSVCTNVLLDSTLHSKIKNQHACFGVNCTLNNQPLPMSFSLVRSCSVHASDAIPSEVWQEKNNSYVHSVHPPRFTESRDAERLRIRAALGPTWSVHEVDSVQAIHTNATGL</sequence>
<evidence type="ECO:0000313" key="1">
    <source>
        <dbReference type="EMBL" id="EGD99775.1"/>
    </source>
</evidence>
<organism evidence="1 2">
    <name type="scientific">Trichophyton tonsurans (strain CBS 112818)</name>
    <name type="common">Scalp ringworm fungus</name>
    <dbReference type="NCBI Taxonomy" id="647933"/>
    <lineage>
        <taxon>Eukaryota</taxon>
        <taxon>Fungi</taxon>
        <taxon>Dikarya</taxon>
        <taxon>Ascomycota</taxon>
        <taxon>Pezizomycotina</taxon>
        <taxon>Eurotiomycetes</taxon>
        <taxon>Eurotiomycetidae</taxon>
        <taxon>Onygenales</taxon>
        <taxon>Arthrodermataceae</taxon>
        <taxon>Trichophyton</taxon>
    </lineage>
</organism>
<reference evidence="2" key="1">
    <citation type="journal article" date="2012" name="MBio">
        <title>Comparative genome analysis of Trichophyton rubrum and related dermatophytes reveals candidate genes involved in infection.</title>
        <authorList>
            <person name="Martinez D.A."/>
            <person name="Oliver B.G."/>
            <person name="Graeser Y."/>
            <person name="Goldberg J.M."/>
            <person name="Li W."/>
            <person name="Martinez-Rossi N.M."/>
            <person name="Monod M."/>
            <person name="Shelest E."/>
            <person name="Barton R.C."/>
            <person name="Birch E."/>
            <person name="Brakhage A.A."/>
            <person name="Chen Z."/>
            <person name="Gurr S.J."/>
            <person name="Heiman D."/>
            <person name="Heitman J."/>
            <person name="Kosti I."/>
            <person name="Rossi A."/>
            <person name="Saif S."/>
            <person name="Samalova M."/>
            <person name="Saunders C.W."/>
            <person name="Shea T."/>
            <person name="Summerbell R.C."/>
            <person name="Xu J."/>
            <person name="Young S."/>
            <person name="Zeng Q."/>
            <person name="Birren B.W."/>
            <person name="Cuomo C.A."/>
            <person name="White T.C."/>
        </authorList>
    </citation>
    <scope>NUCLEOTIDE SEQUENCE [LARGE SCALE GENOMIC DNA]</scope>
    <source>
        <strain evidence="2">CBS 112818</strain>
    </source>
</reference>
<dbReference type="AlphaFoldDB" id="F2S876"/>
<protein>
    <submittedName>
        <fullName evidence="1">Uncharacterized protein</fullName>
    </submittedName>
</protein>
<dbReference type="EMBL" id="GG698526">
    <property type="protein sequence ID" value="EGD99775.1"/>
    <property type="molecule type" value="Genomic_DNA"/>
</dbReference>